<dbReference type="PANTHER" id="PTHR48094">
    <property type="entry name" value="PROTEIN/NUCLEIC ACID DEGLYCASE DJ-1-RELATED"/>
    <property type="match status" value="1"/>
</dbReference>
<dbReference type="PANTHER" id="PTHR48094:SF12">
    <property type="entry name" value="PARKINSON DISEASE PROTEIN 7 HOMOLOG"/>
    <property type="match status" value="1"/>
</dbReference>
<evidence type="ECO:0000259" key="1">
    <source>
        <dbReference type="Pfam" id="PF01965"/>
    </source>
</evidence>
<dbReference type="SUPFAM" id="SSF52317">
    <property type="entry name" value="Class I glutamine amidotransferase-like"/>
    <property type="match status" value="1"/>
</dbReference>
<keyword evidence="3" id="KW-1185">Reference proteome</keyword>
<dbReference type="Pfam" id="PF01965">
    <property type="entry name" value="DJ-1_PfpI"/>
    <property type="match status" value="1"/>
</dbReference>
<dbReference type="AlphaFoldDB" id="A0A1M6B7X6"/>
<reference evidence="2 3" key="1">
    <citation type="submission" date="2016-11" db="EMBL/GenBank/DDBJ databases">
        <authorList>
            <person name="Jaros S."/>
            <person name="Januszkiewicz K."/>
            <person name="Wedrychowicz H."/>
        </authorList>
    </citation>
    <scope>NUCLEOTIDE SEQUENCE [LARGE SCALE GENOMIC DNA]</scope>
    <source>
        <strain evidence="2 3">DSM 21758</strain>
    </source>
</reference>
<dbReference type="EMBL" id="FQZB01000003">
    <property type="protein sequence ID" value="SHI44573.1"/>
    <property type="molecule type" value="Genomic_DNA"/>
</dbReference>
<dbReference type="InterPro" id="IPR002818">
    <property type="entry name" value="DJ-1/PfpI"/>
</dbReference>
<dbReference type="InterPro" id="IPR029062">
    <property type="entry name" value="Class_I_gatase-like"/>
</dbReference>
<name>A0A1M6B7X6_9CLOT</name>
<accession>A0A1M6B7X6</accession>
<dbReference type="Proteomes" id="UP000184310">
    <property type="component" value="Unassembled WGS sequence"/>
</dbReference>
<dbReference type="GO" id="GO:0005737">
    <property type="term" value="C:cytoplasm"/>
    <property type="evidence" value="ECO:0007669"/>
    <property type="project" value="TreeGrafter"/>
</dbReference>
<proteinExistence type="predicted"/>
<sequence length="189" mass="20517">MKKVLVMLADGFEVIEALSVVDVCARANVTCHTCSILEKEVVSSHGIKIIADKTLQDTDLLNYDALVLPGGMPGSKNLKESIRVVELVKEYYASGKIVAAICAAPIVLSKAEIVDGKMITSYPGYREELGNCIYEENKIVVTDGNIITSRGPATAIAFALEIITRLGYEEEAKSIKEGMLFDFLLEKGN</sequence>
<dbReference type="CDD" id="cd03135">
    <property type="entry name" value="GATase1_DJ-1"/>
    <property type="match status" value="1"/>
</dbReference>
<evidence type="ECO:0000313" key="3">
    <source>
        <dbReference type="Proteomes" id="UP000184310"/>
    </source>
</evidence>
<organism evidence="2 3">
    <name type="scientific">Clostridium cavendishii DSM 21758</name>
    <dbReference type="NCBI Taxonomy" id="1121302"/>
    <lineage>
        <taxon>Bacteria</taxon>
        <taxon>Bacillati</taxon>
        <taxon>Bacillota</taxon>
        <taxon>Clostridia</taxon>
        <taxon>Eubacteriales</taxon>
        <taxon>Clostridiaceae</taxon>
        <taxon>Clostridium</taxon>
    </lineage>
</organism>
<protein>
    <submittedName>
        <fullName evidence="2">4-methyl-5(B-hydroxyethyl)-thiazole monophosphate biosynthesis</fullName>
    </submittedName>
</protein>
<dbReference type="STRING" id="1121302.SAMN02745163_00274"/>
<evidence type="ECO:0000313" key="2">
    <source>
        <dbReference type="EMBL" id="SHI44573.1"/>
    </source>
</evidence>
<dbReference type="NCBIfam" id="TIGR01383">
    <property type="entry name" value="not_thiJ"/>
    <property type="match status" value="1"/>
</dbReference>
<gene>
    <name evidence="2" type="ORF">SAMN02745163_00274</name>
</gene>
<dbReference type="InterPro" id="IPR050325">
    <property type="entry name" value="Prot/Nucl_acid_deglycase"/>
</dbReference>
<dbReference type="Gene3D" id="3.40.50.880">
    <property type="match status" value="1"/>
</dbReference>
<dbReference type="InterPro" id="IPR006287">
    <property type="entry name" value="DJ-1"/>
</dbReference>
<feature type="domain" description="DJ-1/PfpI" evidence="1">
    <location>
        <begin position="2"/>
        <end position="164"/>
    </location>
</feature>
<dbReference type="RefSeq" id="WP_072984517.1">
    <property type="nucleotide sequence ID" value="NZ_FQZB01000003.1"/>
</dbReference>
<dbReference type="OrthoDB" id="9800516at2"/>